<dbReference type="InterPro" id="IPR004839">
    <property type="entry name" value="Aminotransferase_I/II_large"/>
</dbReference>
<feature type="domain" description="Aminotransferase class I/classII large" evidence="8">
    <location>
        <begin position="41"/>
        <end position="390"/>
    </location>
</feature>
<dbReference type="Gene3D" id="3.40.640.10">
    <property type="entry name" value="Type I PLP-dependent aspartate aminotransferase-like (Major domain)"/>
    <property type="match status" value="1"/>
</dbReference>
<dbReference type="Pfam" id="PF00155">
    <property type="entry name" value="Aminotran_1_2"/>
    <property type="match status" value="1"/>
</dbReference>
<evidence type="ECO:0000256" key="7">
    <source>
        <dbReference type="RuleBase" id="RU000481"/>
    </source>
</evidence>
<keyword evidence="5 7" id="KW-0808">Transferase</keyword>
<accession>C6A435</accession>
<dbReference type="GO" id="GO:0030170">
    <property type="term" value="F:pyridoxal phosphate binding"/>
    <property type="evidence" value="ECO:0007669"/>
    <property type="project" value="InterPro"/>
</dbReference>
<dbReference type="AlphaFoldDB" id="C6A435"/>
<dbReference type="GO" id="GO:0006520">
    <property type="term" value="P:amino acid metabolic process"/>
    <property type="evidence" value="ECO:0007669"/>
    <property type="project" value="InterPro"/>
</dbReference>
<proteinExistence type="inferred from homology"/>
<protein>
    <recommendedName>
        <fullName evidence="7">Aminotransferase</fullName>
        <ecNumber evidence="7">2.6.1.-</ecNumber>
    </recommendedName>
</protein>
<evidence type="ECO:0000256" key="6">
    <source>
        <dbReference type="ARBA" id="ARBA00022898"/>
    </source>
</evidence>
<dbReference type="GO" id="GO:0008483">
    <property type="term" value="F:transaminase activity"/>
    <property type="evidence" value="ECO:0007669"/>
    <property type="project" value="UniProtKB-KW"/>
</dbReference>
<name>C6A435_THESM</name>
<dbReference type="CDD" id="cd00609">
    <property type="entry name" value="AAT_like"/>
    <property type="match status" value="1"/>
</dbReference>
<evidence type="ECO:0000313" key="9">
    <source>
        <dbReference type="EMBL" id="ACS90380.1"/>
    </source>
</evidence>
<evidence type="ECO:0000256" key="4">
    <source>
        <dbReference type="ARBA" id="ARBA00022576"/>
    </source>
</evidence>
<dbReference type="Proteomes" id="UP000009079">
    <property type="component" value="Chromosome"/>
</dbReference>
<evidence type="ECO:0000256" key="1">
    <source>
        <dbReference type="ARBA" id="ARBA00001933"/>
    </source>
</evidence>
<evidence type="ECO:0000256" key="3">
    <source>
        <dbReference type="ARBA" id="ARBA00011738"/>
    </source>
</evidence>
<keyword evidence="4 7" id="KW-0032">Aminotransferase</keyword>
<dbReference type="InterPro" id="IPR015421">
    <property type="entry name" value="PyrdxlP-dep_Trfase_major"/>
</dbReference>
<dbReference type="EMBL" id="CP001463">
    <property type="protein sequence ID" value="ACS90380.1"/>
    <property type="molecule type" value="Genomic_DNA"/>
</dbReference>
<dbReference type="InterPro" id="IPR050596">
    <property type="entry name" value="AspAT/PAT-like"/>
</dbReference>
<dbReference type="eggNOG" id="arCOG01130">
    <property type="taxonomic scope" value="Archaea"/>
</dbReference>
<evidence type="ECO:0000313" key="10">
    <source>
        <dbReference type="Proteomes" id="UP000009079"/>
    </source>
</evidence>
<dbReference type="STRING" id="604354.TSIB_1328"/>
<dbReference type="KEGG" id="tsi:TSIB_1328"/>
<dbReference type="PANTHER" id="PTHR46383:SF3">
    <property type="entry name" value="ASPARTATE AMINOTRANSFERASE-RELATED"/>
    <property type="match status" value="1"/>
</dbReference>
<comment type="cofactor">
    <cofactor evidence="1 7">
        <name>pyridoxal 5'-phosphate</name>
        <dbReference type="ChEBI" id="CHEBI:597326"/>
    </cofactor>
</comment>
<keyword evidence="6" id="KW-0663">Pyridoxal phosphate</keyword>
<dbReference type="SUPFAM" id="SSF53383">
    <property type="entry name" value="PLP-dependent transferases"/>
    <property type="match status" value="1"/>
</dbReference>
<gene>
    <name evidence="9" type="ordered locus">TSIB_1328</name>
</gene>
<dbReference type="PANTHER" id="PTHR46383">
    <property type="entry name" value="ASPARTATE AMINOTRANSFERASE"/>
    <property type="match status" value="1"/>
</dbReference>
<dbReference type="FunFam" id="3.40.640.10:FF:000033">
    <property type="entry name" value="Aspartate aminotransferase"/>
    <property type="match status" value="1"/>
</dbReference>
<dbReference type="NCBIfam" id="NF006229">
    <property type="entry name" value="PRK08361.1"/>
    <property type="match status" value="1"/>
</dbReference>
<sequence>MLLGGWIMRYKKHKYFVADRINLIQRSKIRELFERASKMKNVISLGIGEPDFDTPKNIKEAAKRALDEGWTHYTPNAGIAELRNAISEYYVSHYGMRIQPQNVLVTAGAYEATYLAFESLLEEGDEVIIPDPAFVCYVEDAKVSGAKYIRLPLKEENEFQPDTDELLELITKRTRMIVLNYPNNPTGATLDEEVAKAVADIAQDYNIYILSDEPYEHFLYDGAKHVPMIKYAPDNTILANSFSKTFAMTGWRLGFTIAPEDVVKDMIKLHAYIIGNVASFVQIAGVAALREEASWKAVEEMRKEYEKRRKLVLEHLKEMPHIKAFEPKGAFYVFANITGTGMKSEEFAEWLLDKAGVVVIPGTAFGPAGEGYIRISYATSQENLLEAMARMKKALEEL</sequence>
<comment type="subunit">
    <text evidence="3">Homodimer.</text>
</comment>
<evidence type="ECO:0000256" key="2">
    <source>
        <dbReference type="ARBA" id="ARBA00007441"/>
    </source>
</evidence>
<evidence type="ECO:0000256" key="5">
    <source>
        <dbReference type="ARBA" id="ARBA00022679"/>
    </source>
</evidence>
<dbReference type="EC" id="2.6.1.-" evidence="7"/>
<organism evidence="9 10">
    <name type="scientific">Thermococcus sibiricus (strain DSM 12597 / MM 739)</name>
    <dbReference type="NCBI Taxonomy" id="604354"/>
    <lineage>
        <taxon>Archaea</taxon>
        <taxon>Methanobacteriati</taxon>
        <taxon>Methanobacteriota</taxon>
        <taxon>Thermococci</taxon>
        <taxon>Thermococcales</taxon>
        <taxon>Thermococcaceae</taxon>
        <taxon>Thermococcus</taxon>
    </lineage>
</organism>
<reference evidence="9 10" key="1">
    <citation type="journal article" date="2009" name="Appl. Environ. Microbiol.">
        <title>Metabolic versatility and indigenous origin of the archaeon Thermococcus sibiricus, isolated from a siberian oil reservoir, as revealed by genome analysis.</title>
        <authorList>
            <person name="Mardanov A.V."/>
            <person name="Ravin N.V."/>
            <person name="Svetlitchnyi V.A."/>
            <person name="Beletsky A.V."/>
            <person name="Miroshnichenko M.L."/>
            <person name="Bonch-Osmolovskaya E.A."/>
            <person name="Skryabin K.G."/>
        </authorList>
    </citation>
    <scope>NUCLEOTIDE SEQUENCE [LARGE SCALE GENOMIC DNA]</scope>
    <source>
        <strain evidence="10">DSM 12597 / MM 739</strain>
    </source>
</reference>
<dbReference type="InterPro" id="IPR004838">
    <property type="entry name" value="NHTrfase_class1_PyrdxlP-BS"/>
</dbReference>
<dbReference type="Gene3D" id="3.90.1150.10">
    <property type="entry name" value="Aspartate Aminotransferase, domain 1"/>
    <property type="match status" value="1"/>
</dbReference>
<dbReference type="PROSITE" id="PS00105">
    <property type="entry name" value="AA_TRANSFER_CLASS_1"/>
    <property type="match status" value="1"/>
</dbReference>
<keyword evidence="10" id="KW-1185">Reference proteome</keyword>
<dbReference type="HOGENOM" id="CLU_017584_4_3_2"/>
<evidence type="ECO:0000259" key="8">
    <source>
        <dbReference type="Pfam" id="PF00155"/>
    </source>
</evidence>
<dbReference type="InterPro" id="IPR015422">
    <property type="entry name" value="PyrdxlP-dep_Trfase_small"/>
</dbReference>
<comment type="similarity">
    <text evidence="2 7">Belongs to the class-I pyridoxal-phosphate-dependent aminotransferase family.</text>
</comment>
<dbReference type="InterPro" id="IPR015424">
    <property type="entry name" value="PyrdxlP-dep_Trfase"/>
</dbReference>